<dbReference type="EMBL" id="CM046395">
    <property type="protein sequence ID" value="KAI8542861.1"/>
    <property type="molecule type" value="Genomic_DNA"/>
</dbReference>
<sequence>MPFKAYLEQLVAGGHLNHLNDQEKTKARAERAENRTEEEIQTIHVIHGPLHPEAARIIRAELNDAFSSK</sequence>
<name>A0ACC0MP78_RHOML</name>
<evidence type="ECO:0000313" key="1">
    <source>
        <dbReference type="EMBL" id="KAI8542861.1"/>
    </source>
</evidence>
<reference evidence="1" key="1">
    <citation type="submission" date="2022-02" db="EMBL/GenBank/DDBJ databases">
        <title>Plant Genome Project.</title>
        <authorList>
            <person name="Zhang R.-G."/>
        </authorList>
    </citation>
    <scope>NUCLEOTIDE SEQUENCE</scope>
    <source>
        <strain evidence="1">AT1</strain>
    </source>
</reference>
<protein>
    <submittedName>
        <fullName evidence="1">Uncharacterized protein</fullName>
    </submittedName>
</protein>
<gene>
    <name evidence="1" type="ORF">RHMOL_Rhmol08G0172800</name>
</gene>
<accession>A0ACC0MP78</accession>
<evidence type="ECO:0000313" key="2">
    <source>
        <dbReference type="Proteomes" id="UP001062846"/>
    </source>
</evidence>
<dbReference type="Proteomes" id="UP001062846">
    <property type="component" value="Chromosome 8"/>
</dbReference>
<comment type="caution">
    <text evidence="1">The sequence shown here is derived from an EMBL/GenBank/DDBJ whole genome shotgun (WGS) entry which is preliminary data.</text>
</comment>
<keyword evidence="2" id="KW-1185">Reference proteome</keyword>
<proteinExistence type="predicted"/>
<organism evidence="1 2">
    <name type="scientific">Rhododendron molle</name>
    <name type="common">Chinese azalea</name>
    <name type="synonym">Azalea mollis</name>
    <dbReference type="NCBI Taxonomy" id="49168"/>
    <lineage>
        <taxon>Eukaryota</taxon>
        <taxon>Viridiplantae</taxon>
        <taxon>Streptophyta</taxon>
        <taxon>Embryophyta</taxon>
        <taxon>Tracheophyta</taxon>
        <taxon>Spermatophyta</taxon>
        <taxon>Magnoliopsida</taxon>
        <taxon>eudicotyledons</taxon>
        <taxon>Gunneridae</taxon>
        <taxon>Pentapetalae</taxon>
        <taxon>asterids</taxon>
        <taxon>Ericales</taxon>
        <taxon>Ericaceae</taxon>
        <taxon>Ericoideae</taxon>
        <taxon>Rhodoreae</taxon>
        <taxon>Rhododendron</taxon>
    </lineage>
</organism>